<dbReference type="GO" id="GO:0004618">
    <property type="term" value="F:phosphoglycerate kinase activity"/>
    <property type="evidence" value="ECO:0007669"/>
    <property type="project" value="UniProtKB-UniRule"/>
</dbReference>
<dbReference type="GO" id="GO:0006094">
    <property type="term" value="P:gluconeogenesis"/>
    <property type="evidence" value="ECO:0007669"/>
    <property type="project" value="TreeGrafter"/>
</dbReference>
<evidence type="ECO:0000256" key="5">
    <source>
        <dbReference type="ARBA" id="ARBA00022777"/>
    </source>
</evidence>
<dbReference type="UniPathway" id="UPA00109">
    <property type="reaction ID" value="UER00185"/>
</dbReference>
<evidence type="ECO:0000256" key="7">
    <source>
        <dbReference type="HAMAP-Rule" id="MF_00145"/>
    </source>
</evidence>
<protein>
    <recommendedName>
        <fullName evidence="2 7">Phosphoglycerate kinase</fullName>
        <ecNumber evidence="2 7">2.7.2.3</ecNumber>
    </recommendedName>
</protein>
<proteinExistence type="inferred from homology"/>
<dbReference type="Gene3D" id="3.40.50.1260">
    <property type="entry name" value="Phosphoglycerate kinase, N-terminal domain"/>
    <property type="match status" value="3"/>
</dbReference>
<dbReference type="Proteomes" id="UP000034044">
    <property type="component" value="Unassembled WGS sequence"/>
</dbReference>
<name>A0A0G0FWJ2_9BACT</name>
<comment type="pathway">
    <text evidence="7">Carbohydrate degradation; glycolysis; pyruvate from D-glyceraldehyde 3-phosphate: step 2/5.</text>
</comment>
<evidence type="ECO:0000256" key="6">
    <source>
        <dbReference type="ARBA" id="ARBA00022840"/>
    </source>
</evidence>
<dbReference type="PANTHER" id="PTHR11406">
    <property type="entry name" value="PHOSPHOGLYCERATE KINASE"/>
    <property type="match status" value="1"/>
</dbReference>
<reference evidence="11 12" key="1">
    <citation type="journal article" date="2015" name="Nature">
        <title>rRNA introns, odd ribosomes, and small enigmatic genomes across a large radiation of phyla.</title>
        <authorList>
            <person name="Brown C.T."/>
            <person name="Hug L.A."/>
            <person name="Thomas B.C."/>
            <person name="Sharon I."/>
            <person name="Castelle C.J."/>
            <person name="Singh A."/>
            <person name="Wilkins M.J."/>
            <person name="Williams K.H."/>
            <person name="Banfield J.F."/>
        </authorList>
    </citation>
    <scope>NUCLEOTIDE SEQUENCE [LARGE SCALE GENOMIC DNA]</scope>
</reference>
<dbReference type="Pfam" id="PF00162">
    <property type="entry name" value="PGK"/>
    <property type="match status" value="1"/>
</dbReference>
<comment type="catalytic activity">
    <reaction evidence="1 7 10">
        <text>(2R)-3-phosphoglycerate + ATP = (2R)-3-phospho-glyceroyl phosphate + ADP</text>
        <dbReference type="Rhea" id="RHEA:14801"/>
        <dbReference type="ChEBI" id="CHEBI:30616"/>
        <dbReference type="ChEBI" id="CHEBI:57604"/>
        <dbReference type="ChEBI" id="CHEBI:58272"/>
        <dbReference type="ChEBI" id="CHEBI:456216"/>
        <dbReference type="EC" id="2.7.2.3"/>
    </reaction>
</comment>
<comment type="subcellular location">
    <subcellularLocation>
        <location evidence="7">Cytoplasm</location>
    </subcellularLocation>
</comment>
<keyword evidence="3 7" id="KW-0808">Transferase</keyword>
<dbReference type="PRINTS" id="PR00477">
    <property type="entry name" value="PHGLYCKINASE"/>
</dbReference>
<dbReference type="HAMAP" id="MF_00145">
    <property type="entry name" value="Phosphoglyc_kinase"/>
    <property type="match status" value="1"/>
</dbReference>
<dbReference type="InterPro" id="IPR001576">
    <property type="entry name" value="Phosphoglycerate_kinase"/>
</dbReference>
<dbReference type="AlphaFoldDB" id="A0A0G0FWJ2"/>
<dbReference type="InterPro" id="IPR036043">
    <property type="entry name" value="Phosphoglycerate_kinase_sf"/>
</dbReference>
<evidence type="ECO:0000256" key="10">
    <source>
        <dbReference type="RuleBase" id="RU000532"/>
    </source>
</evidence>
<feature type="binding site" evidence="7 9">
    <location>
        <position position="296"/>
    </location>
    <ligand>
        <name>ATP</name>
        <dbReference type="ChEBI" id="CHEBI:30616"/>
    </ligand>
</feature>
<evidence type="ECO:0000256" key="1">
    <source>
        <dbReference type="ARBA" id="ARBA00000642"/>
    </source>
</evidence>
<keyword evidence="6 7" id="KW-0067">ATP-binding</keyword>
<evidence type="ECO:0000256" key="4">
    <source>
        <dbReference type="ARBA" id="ARBA00022741"/>
    </source>
</evidence>
<feature type="binding site" evidence="8">
    <location>
        <position position="148"/>
    </location>
    <ligand>
        <name>(2R)-3-phosphoglycerate</name>
        <dbReference type="ChEBI" id="CHEBI:58272"/>
    </ligand>
</feature>
<comment type="caution">
    <text evidence="7">Lacks conserved residue(s) required for the propagation of feature annotation.</text>
</comment>
<evidence type="ECO:0000256" key="3">
    <source>
        <dbReference type="ARBA" id="ARBA00022679"/>
    </source>
</evidence>
<evidence type="ECO:0000256" key="8">
    <source>
        <dbReference type="PIRSR" id="PIRSR000724-1"/>
    </source>
</evidence>
<gene>
    <name evidence="7" type="primary">pgk</name>
    <name evidence="11" type="ORF">US36_C0009G0018</name>
</gene>
<feature type="binding site" evidence="8">
    <location>
        <position position="115"/>
    </location>
    <ligand>
        <name>(2R)-3-phosphoglycerate</name>
        <dbReference type="ChEBI" id="CHEBI:58272"/>
    </ligand>
</feature>
<feature type="binding site" evidence="7 9">
    <location>
        <position position="198"/>
    </location>
    <ligand>
        <name>ATP</name>
        <dbReference type="ChEBI" id="CHEBI:30616"/>
    </ligand>
</feature>
<sequence length="366" mass="39879">MKFLSSLKRKDLAGKICLLRVDFNVVGNSDSNLRLISSLPTIKFLTNNGAKAVVLSHKGRPAKICVDCSLKSAADFLGKNLKKKAVFFEKFNFSKIKKQIDNSAPESVFLLENLRFLPGEEKNSGKLAKQLASLGDFYVNDAFGVSHRKAASISAITKFLPSYAGLLLEREIKNLSVALKKPKKPLVIILGGAKISGKLDLIDNFLKKADYFLAGGGIANTFIAAMGLPIGNSLYEKEMILFAKKLLKTGKIILPVDFNIRDGKILDIGPKTIKKYADVIKKSGTIIWNGPVGYIEDKQYVKGSKEIMKAILNSRAFSIVGGGETTSLFQNLKSKTQNPKLFLSTGGGAMLEYLAGEKLPGIEVLN</sequence>
<dbReference type="InterPro" id="IPR015824">
    <property type="entry name" value="Phosphoglycerate_kinase_N"/>
</dbReference>
<feature type="binding site" evidence="7 8">
    <location>
        <begin position="22"/>
        <end position="24"/>
    </location>
    <ligand>
        <name>substrate</name>
    </ligand>
</feature>
<dbReference type="EC" id="2.7.2.3" evidence="2 7"/>
<dbReference type="GO" id="GO:0006096">
    <property type="term" value="P:glycolytic process"/>
    <property type="evidence" value="ECO:0007669"/>
    <property type="project" value="UniProtKB-UniRule"/>
</dbReference>
<evidence type="ECO:0000313" key="12">
    <source>
        <dbReference type="Proteomes" id="UP000034044"/>
    </source>
</evidence>
<feature type="binding site" evidence="7">
    <location>
        <position position="115"/>
    </location>
    <ligand>
        <name>substrate</name>
    </ligand>
</feature>
<dbReference type="GO" id="GO:0005829">
    <property type="term" value="C:cytosol"/>
    <property type="evidence" value="ECO:0007669"/>
    <property type="project" value="TreeGrafter"/>
</dbReference>
<feature type="binding site" evidence="7">
    <location>
        <position position="34"/>
    </location>
    <ligand>
        <name>substrate</name>
    </ligand>
</feature>
<evidence type="ECO:0000256" key="2">
    <source>
        <dbReference type="ARBA" id="ARBA00013061"/>
    </source>
</evidence>
<keyword evidence="5 7" id="KW-0418">Kinase</keyword>
<feature type="binding site" evidence="7">
    <location>
        <begin position="322"/>
        <end position="325"/>
    </location>
    <ligand>
        <name>ATP</name>
        <dbReference type="ChEBI" id="CHEBI:30616"/>
    </ligand>
</feature>
<dbReference type="SUPFAM" id="SSF53748">
    <property type="entry name" value="Phosphoglycerate kinase"/>
    <property type="match status" value="1"/>
</dbReference>
<dbReference type="PANTHER" id="PTHR11406:SF23">
    <property type="entry name" value="PHOSPHOGLYCERATE KINASE 1, CHLOROPLASTIC-RELATED"/>
    <property type="match status" value="1"/>
</dbReference>
<keyword evidence="7" id="KW-0963">Cytoplasm</keyword>
<comment type="similarity">
    <text evidence="7 10">Belongs to the phosphoglycerate kinase family.</text>
</comment>
<comment type="subunit">
    <text evidence="7">Monomer.</text>
</comment>
<dbReference type="EMBL" id="LBSR01000009">
    <property type="protein sequence ID" value="KKQ22172.1"/>
    <property type="molecule type" value="Genomic_DNA"/>
</dbReference>
<dbReference type="GO" id="GO:0005524">
    <property type="term" value="F:ATP binding"/>
    <property type="evidence" value="ECO:0007669"/>
    <property type="project" value="UniProtKB-KW"/>
</dbReference>
<dbReference type="PATRIC" id="fig|1619010.3.peg.375"/>
<feature type="binding site" evidence="7 8">
    <location>
        <begin position="57"/>
        <end position="60"/>
    </location>
    <ligand>
        <name>substrate</name>
    </ligand>
</feature>
<evidence type="ECO:0000313" key="11">
    <source>
        <dbReference type="EMBL" id="KKQ22172.1"/>
    </source>
</evidence>
<evidence type="ECO:0000256" key="9">
    <source>
        <dbReference type="PIRSR" id="PIRSR000724-2"/>
    </source>
</evidence>
<accession>A0A0G0FWJ2</accession>
<comment type="caution">
    <text evidence="11">The sequence shown here is derived from an EMBL/GenBank/DDBJ whole genome shotgun (WGS) entry which is preliminary data.</text>
</comment>
<organism evidence="11 12">
    <name type="scientific">Candidatus Wolfebacteria bacterium GW2011_GWC1_37_10</name>
    <dbReference type="NCBI Taxonomy" id="1619010"/>
    <lineage>
        <taxon>Bacteria</taxon>
        <taxon>Candidatus Wolfeibacteriota</taxon>
    </lineage>
</organism>
<feature type="binding site" evidence="7">
    <location>
        <position position="148"/>
    </location>
    <ligand>
        <name>substrate</name>
    </ligand>
</feature>
<dbReference type="GO" id="GO:0043531">
    <property type="term" value="F:ADP binding"/>
    <property type="evidence" value="ECO:0007669"/>
    <property type="project" value="TreeGrafter"/>
</dbReference>
<keyword evidence="7" id="KW-0324">Glycolysis</keyword>
<keyword evidence="4 7" id="KW-0547">Nucleotide-binding</keyword>
<dbReference type="PIRSF" id="PIRSF000724">
    <property type="entry name" value="Pgk"/>
    <property type="match status" value="1"/>
</dbReference>
<feature type="binding site" evidence="8">
    <location>
        <position position="34"/>
    </location>
    <ligand>
        <name>(2R)-3-phosphoglycerate</name>
        <dbReference type="ChEBI" id="CHEBI:58272"/>
    </ligand>
</feature>